<keyword evidence="3" id="KW-1185">Reference proteome</keyword>
<evidence type="ECO:0008006" key="4">
    <source>
        <dbReference type="Google" id="ProtNLM"/>
    </source>
</evidence>
<accession>A0ABQ9CXM5</accession>
<dbReference type="EMBL" id="WHWB01034567">
    <property type="protein sequence ID" value="KAJ7408028.1"/>
    <property type="molecule type" value="Genomic_DNA"/>
</dbReference>
<proteinExistence type="predicted"/>
<evidence type="ECO:0000256" key="1">
    <source>
        <dbReference type="SAM" id="MobiDB-lite"/>
    </source>
</evidence>
<name>A0ABQ9CXM5_9PASS</name>
<protein>
    <recommendedName>
        <fullName evidence="4">Reverse transcriptase domain-containing protein</fullName>
    </recommendedName>
</protein>
<dbReference type="Proteomes" id="UP001145742">
    <property type="component" value="Unassembled WGS sequence"/>
</dbReference>
<sequence>MFAKAIHNAVRPACDWKSVFSVSQVTEIEQFPLWSPSAGDAVKARLLLELESGIQVVKWLHFEQTWGLKCLAKNVSFQKARGAPSPSQCCPSAFGSSLQALLSVLIPGPGDVSNSVAGGTEVTPLWRLCCHLFSLAGGSILVPVLFNTFINDLDAGLEGMLSMFADDTKLGAAIGSLEGREALQRPGQIRGLRDHQPYEAEQGKVLDSATGMGQPQLYRLRHEMLESSAKERDLGVLVNGKLSLSQQGPGSQKGPPCPGGHQAQHQQLGEDCPALHWGGLTWNIVCSFGHHNIGKVLSY</sequence>
<evidence type="ECO:0000313" key="3">
    <source>
        <dbReference type="Proteomes" id="UP001145742"/>
    </source>
</evidence>
<feature type="region of interest" description="Disordered" evidence="1">
    <location>
        <begin position="244"/>
        <end position="265"/>
    </location>
</feature>
<gene>
    <name evidence="2" type="ORF">WISP_122684</name>
</gene>
<evidence type="ECO:0000313" key="2">
    <source>
        <dbReference type="EMBL" id="KAJ7408028.1"/>
    </source>
</evidence>
<comment type="caution">
    <text evidence="2">The sequence shown here is derived from an EMBL/GenBank/DDBJ whole genome shotgun (WGS) entry which is preliminary data.</text>
</comment>
<reference evidence="2" key="1">
    <citation type="submission" date="2019-10" db="EMBL/GenBank/DDBJ databases">
        <authorList>
            <person name="Soares A.E.R."/>
            <person name="Aleixo A."/>
            <person name="Schneider P."/>
            <person name="Miyaki C.Y."/>
            <person name="Schneider M.P."/>
            <person name="Mello C."/>
            <person name="Vasconcelos A.T.R."/>
        </authorList>
    </citation>
    <scope>NUCLEOTIDE SEQUENCE</scope>
    <source>
        <tissue evidence="2">Muscle</tissue>
    </source>
</reference>
<organism evidence="2 3">
    <name type="scientific">Willisornis vidua</name>
    <name type="common">Xingu scale-backed antbird</name>
    <dbReference type="NCBI Taxonomy" id="1566151"/>
    <lineage>
        <taxon>Eukaryota</taxon>
        <taxon>Metazoa</taxon>
        <taxon>Chordata</taxon>
        <taxon>Craniata</taxon>
        <taxon>Vertebrata</taxon>
        <taxon>Euteleostomi</taxon>
        <taxon>Archelosauria</taxon>
        <taxon>Archosauria</taxon>
        <taxon>Dinosauria</taxon>
        <taxon>Saurischia</taxon>
        <taxon>Theropoda</taxon>
        <taxon>Coelurosauria</taxon>
        <taxon>Aves</taxon>
        <taxon>Neognathae</taxon>
        <taxon>Neoaves</taxon>
        <taxon>Telluraves</taxon>
        <taxon>Australaves</taxon>
        <taxon>Passeriformes</taxon>
        <taxon>Thamnophilidae</taxon>
        <taxon>Willisornis</taxon>
    </lineage>
</organism>